<evidence type="ECO:0000313" key="5">
    <source>
        <dbReference type="Proteomes" id="UP000001179"/>
    </source>
</evidence>
<proteinExistence type="predicted"/>
<evidence type="ECO:0000256" key="2">
    <source>
        <dbReference type="SAM" id="MobiDB-lite"/>
    </source>
</evidence>
<accession>B0ZSF7</accession>
<evidence type="ECO:0000256" key="1">
    <source>
        <dbReference type="SAM" id="Coils"/>
    </source>
</evidence>
<dbReference type="GeneID" id="5912361"/>
<dbReference type="RefSeq" id="YP_001686745.1">
    <property type="nucleotide sequence ID" value="NC_010342.1"/>
</dbReference>
<dbReference type="InterPro" id="IPR037026">
    <property type="entry name" value="Vgr_OB-fold_dom_sf"/>
</dbReference>
<feature type="domain" description="Gp5/Type VI secretion system Vgr protein OB-fold" evidence="3">
    <location>
        <begin position="39"/>
        <end position="99"/>
    </location>
</feature>
<dbReference type="KEGG" id="vg:5912361"/>
<dbReference type="Pfam" id="PF04717">
    <property type="entry name" value="Phage_base_V"/>
    <property type="match status" value="1"/>
</dbReference>
<dbReference type="InterPro" id="IPR006531">
    <property type="entry name" value="Gp5/Vgr_OB"/>
</dbReference>
<name>B0ZSF7_BPHA1</name>
<evidence type="ECO:0000313" key="4">
    <source>
        <dbReference type="EMBL" id="ABY90377.1"/>
    </source>
</evidence>
<dbReference type="EMBL" id="EU399241">
    <property type="protein sequence ID" value="ABY90377.1"/>
    <property type="molecule type" value="Genomic_DNA"/>
</dbReference>
<reference evidence="4 5" key="1">
    <citation type="journal article" date="2008" name="J. Virol.">
        <title>The temperate marine phage PhiHAP-1 of Halomonas aquamarina possesses a linear plasmid-like prophage genome.</title>
        <authorList>
            <person name="Mobberley J.M."/>
            <person name="Authement R.N."/>
            <person name="Segall A.M."/>
            <person name="Paul J.H."/>
        </authorList>
    </citation>
    <scope>NUCLEOTIDE SEQUENCE</scope>
</reference>
<keyword evidence="1" id="KW-0175">Coiled coil</keyword>
<feature type="compositionally biased region" description="Polar residues" evidence="2">
    <location>
        <begin position="198"/>
        <end position="207"/>
    </location>
</feature>
<protein>
    <submittedName>
        <fullName evidence="4">Putative baseplate assembly protein V</fullName>
    </submittedName>
</protein>
<feature type="region of interest" description="Disordered" evidence="2">
    <location>
        <begin position="179"/>
        <end position="207"/>
    </location>
</feature>
<dbReference type="InterPro" id="IPR013046">
    <property type="entry name" value="GpV/Gp45"/>
</dbReference>
<dbReference type="Gene3D" id="6.20.150.10">
    <property type="match status" value="1"/>
</dbReference>
<dbReference type="Gene3D" id="2.40.50.230">
    <property type="entry name" value="Gp5 N-terminal domain"/>
    <property type="match status" value="1"/>
</dbReference>
<organism evidence="4 5">
    <name type="scientific">Halomonas phage phiHAP-1 (isolate -/Gulf of Mexico/-/2001)</name>
    <name type="common">Bacteriophage phiHAP-1</name>
    <dbReference type="NCBI Taxonomy" id="1283337"/>
    <lineage>
        <taxon>Viruses</taxon>
        <taxon>Duplodnaviria</taxon>
        <taxon>Heunggongvirae</taxon>
        <taxon>Uroviricota</taxon>
        <taxon>Caudoviricetes</taxon>
        <taxon>Hapunavirus</taxon>
        <taxon>Hapunavirus HAP1</taxon>
    </lineage>
</organism>
<dbReference type="NCBIfam" id="TIGR01644">
    <property type="entry name" value="phage_P2_V"/>
    <property type="match status" value="1"/>
</dbReference>
<feature type="coiled-coil region" evidence="1">
    <location>
        <begin position="13"/>
        <end position="40"/>
    </location>
</feature>
<dbReference type="Proteomes" id="UP000001179">
    <property type="component" value="Segment"/>
</dbReference>
<sequence>MRELIDHIVRDALSPYIERIAELEREVNDLHRRARNQGRRGVVVAVDHGKGVCKVKHGGNTTPWIRWASASAGEVSEWRPPSVGEGCELINHGGGNDSGQSIAVPGIPTAAYPPAGSSGTQHRLTYKDGTSWQYDFAAHRYEWTNGQTSIVHDREAIVFMRGGNGIRIDESGVHVIGSGLDHDGKNVGKDHKHDGVQNGPSQTGEPV</sequence>
<gene>
    <name evidence="4" type="ORF">HAPgp09</name>
</gene>
<organismHost>
    <name type="scientific">Vreelandella aquamarina</name>
    <dbReference type="NCBI Taxonomy" id="77097"/>
</organismHost>
<evidence type="ECO:0000259" key="3">
    <source>
        <dbReference type="Pfam" id="PF04717"/>
    </source>
</evidence>
<feature type="compositionally biased region" description="Basic and acidic residues" evidence="2">
    <location>
        <begin position="180"/>
        <end position="195"/>
    </location>
</feature>
<keyword evidence="5" id="KW-1185">Reference proteome</keyword>